<gene>
    <name evidence="2" type="ORF">METZ01_LOCUS153028</name>
</gene>
<dbReference type="Gene3D" id="2.60.120.620">
    <property type="entry name" value="q2cbj1_9rhob like domain"/>
    <property type="match status" value="1"/>
</dbReference>
<evidence type="ECO:0000259" key="1">
    <source>
        <dbReference type="PROSITE" id="PS51471"/>
    </source>
</evidence>
<dbReference type="Pfam" id="PF23169">
    <property type="entry name" value="HalD"/>
    <property type="match status" value="1"/>
</dbReference>
<evidence type="ECO:0000313" key="2">
    <source>
        <dbReference type="EMBL" id="SVB00174.1"/>
    </source>
</evidence>
<feature type="domain" description="Fe2OG dioxygenase" evidence="1">
    <location>
        <begin position="135"/>
        <end position="246"/>
    </location>
</feature>
<protein>
    <recommendedName>
        <fullName evidence="1">Fe2OG dioxygenase domain-containing protein</fullName>
    </recommendedName>
</protein>
<dbReference type="AlphaFoldDB" id="A0A382AFN9"/>
<dbReference type="InterPro" id="IPR056470">
    <property type="entry name" value="BesD/HalB-like"/>
</dbReference>
<organism evidence="2">
    <name type="scientific">marine metagenome</name>
    <dbReference type="NCBI Taxonomy" id="408172"/>
    <lineage>
        <taxon>unclassified sequences</taxon>
        <taxon>metagenomes</taxon>
        <taxon>ecological metagenomes</taxon>
    </lineage>
</organism>
<accession>A0A382AFN9</accession>
<name>A0A382AFN9_9ZZZZ</name>
<sequence>MKAILDLDRYPIDRLDSDAGHALLDKSRISLEQEGMFTLSGFIRPAARDCILEEVEPVLRRESFTHTRSHNVYFEDEVPGLAADHPALRELRTTNHTVCGDQIAGSSICRIYEWQPLVEFLARVMGRKRLYLMDDPMAALNVLEYRSGESALNWHFDRSEFTTTLLLCAADRGGDFQYRSALRTANDPNFEGVAALLADDDSEIRTLPMTAGTLCIFRGVETAHRVTPVTGTRSRIVAVLSYYERPDVRFSKAERLGFYGRAE</sequence>
<dbReference type="PROSITE" id="PS51471">
    <property type="entry name" value="FE2OG_OXY"/>
    <property type="match status" value="1"/>
</dbReference>
<reference evidence="2" key="1">
    <citation type="submission" date="2018-05" db="EMBL/GenBank/DDBJ databases">
        <authorList>
            <person name="Lanie J.A."/>
            <person name="Ng W.-L."/>
            <person name="Kazmierczak K.M."/>
            <person name="Andrzejewski T.M."/>
            <person name="Davidsen T.M."/>
            <person name="Wayne K.J."/>
            <person name="Tettelin H."/>
            <person name="Glass J.I."/>
            <person name="Rusch D."/>
            <person name="Podicherti R."/>
            <person name="Tsui H.-C.T."/>
            <person name="Winkler M.E."/>
        </authorList>
    </citation>
    <scope>NUCLEOTIDE SEQUENCE</scope>
</reference>
<dbReference type="EMBL" id="UINC01025139">
    <property type="protein sequence ID" value="SVB00174.1"/>
    <property type="molecule type" value="Genomic_DNA"/>
</dbReference>
<proteinExistence type="predicted"/>
<dbReference type="InterPro" id="IPR005123">
    <property type="entry name" value="Oxoglu/Fe-dep_dioxygenase_dom"/>
</dbReference>
<dbReference type="SUPFAM" id="SSF51197">
    <property type="entry name" value="Clavaminate synthase-like"/>
    <property type="match status" value="1"/>
</dbReference>